<organism evidence="1 2">
    <name type="scientific">Pontiella desulfatans</name>
    <dbReference type="NCBI Taxonomy" id="2750659"/>
    <lineage>
        <taxon>Bacteria</taxon>
        <taxon>Pseudomonadati</taxon>
        <taxon>Kiritimatiellota</taxon>
        <taxon>Kiritimatiellia</taxon>
        <taxon>Kiritimatiellales</taxon>
        <taxon>Pontiellaceae</taxon>
        <taxon>Pontiella</taxon>
    </lineage>
</organism>
<evidence type="ECO:0000313" key="2">
    <source>
        <dbReference type="Proteomes" id="UP000366872"/>
    </source>
</evidence>
<reference evidence="1 2" key="1">
    <citation type="submission" date="2019-04" db="EMBL/GenBank/DDBJ databases">
        <authorList>
            <person name="Van Vliet M D."/>
        </authorList>
    </citation>
    <scope>NUCLEOTIDE SEQUENCE [LARGE SCALE GENOMIC DNA]</scope>
    <source>
        <strain evidence="1 2">F1</strain>
    </source>
</reference>
<name>A0A6C2U898_PONDE</name>
<dbReference type="EMBL" id="CAAHFG010000003">
    <property type="protein sequence ID" value="VGO15947.1"/>
    <property type="molecule type" value="Genomic_DNA"/>
</dbReference>
<dbReference type="Gene3D" id="1.25.40.10">
    <property type="entry name" value="Tetratricopeptide repeat domain"/>
    <property type="match status" value="1"/>
</dbReference>
<protein>
    <recommendedName>
        <fullName evidence="3">Beta-barrel assembly-enhancing protease</fullName>
    </recommendedName>
</protein>
<keyword evidence="2" id="KW-1185">Reference proteome</keyword>
<gene>
    <name evidence="1" type="ORF">PDESU_04536</name>
</gene>
<dbReference type="InterPro" id="IPR011990">
    <property type="entry name" value="TPR-like_helical_dom_sf"/>
</dbReference>
<accession>A0A6C2U898</accession>
<dbReference type="AlphaFoldDB" id="A0A6C2U898"/>
<dbReference type="SUPFAM" id="SSF48452">
    <property type="entry name" value="TPR-like"/>
    <property type="match status" value="1"/>
</dbReference>
<evidence type="ECO:0008006" key="3">
    <source>
        <dbReference type="Google" id="ProtNLM"/>
    </source>
</evidence>
<evidence type="ECO:0000313" key="1">
    <source>
        <dbReference type="EMBL" id="VGO15947.1"/>
    </source>
</evidence>
<proteinExistence type="predicted"/>
<sequence length="283" mass="31916">MAAVATGAALLSHKPSEGNNMAKGSVYLLGPARALLAESLYERADLYFHKGVGHEKEEAFHGFFQKWKEEIVPNKHAHTEGREIEEILPWLRLASKSDPHNIEIYLVASFWLNGECDRPELARDAIREAMEKNPDRYELPLEMGRLFLSSAEYAPALESLETAMEMLTSIEEQADPEQAALDLAFIHISRSFVNEAMDKQEEAIVAAKDRLQLSPSPVFAERLAKLEAGELDPEAAKARLELLFHKTHECEDDDHDHDHEHGEECDCGHDDHEEHVHGPDCNH</sequence>
<dbReference type="Proteomes" id="UP000366872">
    <property type="component" value="Unassembled WGS sequence"/>
</dbReference>